<dbReference type="EMBL" id="UINC01180308">
    <property type="protein sequence ID" value="SVD89440.1"/>
    <property type="molecule type" value="Genomic_DNA"/>
</dbReference>
<evidence type="ECO:0000313" key="1">
    <source>
        <dbReference type="EMBL" id="SVD89440.1"/>
    </source>
</evidence>
<proteinExistence type="predicted"/>
<feature type="non-terminal residue" evidence="1">
    <location>
        <position position="70"/>
    </location>
</feature>
<organism evidence="1">
    <name type="scientific">marine metagenome</name>
    <dbReference type="NCBI Taxonomy" id="408172"/>
    <lineage>
        <taxon>unclassified sequences</taxon>
        <taxon>metagenomes</taxon>
        <taxon>ecological metagenomes</taxon>
    </lineage>
</organism>
<accession>A0A382Z2A9</accession>
<reference evidence="1" key="1">
    <citation type="submission" date="2018-05" db="EMBL/GenBank/DDBJ databases">
        <authorList>
            <person name="Lanie J.A."/>
            <person name="Ng W.-L."/>
            <person name="Kazmierczak K.M."/>
            <person name="Andrzejewski T.M."/>
            <person name="Davidsen T.M."/>
            <person name="Wayne K.J."/>
            <person name="Tettelin H."/>
            <person name="Glass J.I."/>
            <person name="Rusch D."/>
            <person name="Podicherti R."/>
            <person name="Tsui H.-C.T."/>
            <person name="Winkler M.E."/>
        </authorList>
    </citation>
    <scope>NUCLEOTIDE SEQUENCE</scope>
</reference>
<name>A0A382Z2A9_9ZZZZ</name>
<sequence>MYAITWHLTNNDGFGEYGSFAGYKEDSGITPVYQSWKDTGKIKAEGQYNKTSTEMDDTMIFNSKSDWDDY</sequence>
<gene>
    <name evidence="1" type="ORF">METZ01_LOCUS442294</name>
</gene>
<protein>
    <submittedName>
        <fullName evidence="1">Uncharacterized protein</fullName>
    </submittedName>
</protein>
<dbReference type="AlphaFoldDB" id="A0A382Z2A9"/>